<comment type="caution">
    <text evidence="3">The sequence shown here is derived from an EMBL/GenBank/DDBJ whole genome shotgun (WGS) entry which is preliminary data.</text>
</comment>
<keyword evidence="2" id="KW-0812">Transmembrane</keyword>
<proteinExistence type="predicted"/>
<name>A0AAE0VFH7_9TELE</name>
<feature type="compositionally biased region" description="Low complexity" evidence="1">
    <location>
        <begin position="17"/>
        <end position="33"/>
    </location>
</feature>
<feature type="transmembrane region" description="Helical" evidence="2">
    <location>
        <begin position="417"/>
        <end position="450"/>
    </location>
</feature>
<evidence type="ECO:0000256" key="2">
    <source>
        <dbReference type="SAM" id="Phobius"/>
    </source>
</evidence>
<dbReference type="EMBL" id="JAUCMX010000002">
    <property type="protein sequence ID" value="KAK3554598.1"/>
    <property type="molecule type" value="Genomic_DNA"/>
</dbReference>
<dbReference type="Proteomes" id="UP001274896">
    <property type="component" value="Unassembled WGS sequence"/>
</dbReference>
<keyword evidence="2" id="KW-1133">Transmembrane helix</keyword>
<evidence type="ECO:0000313" key="4">
    <source>
        <dbReference type="Proteomes" id="UP001274896"/>
    </source>
</evidence>
<feature type="region of interest" description="Disordered" evidence="1">
    <location>
        <begin position="164"/>
        <end position="186"/>
    </location>
</feature>
<accession>A0AAE0VFH7</accession>
<evidence type="ECO:0000313" key="3">
    <source>
        <dbReference type="EMBL" id="KAK3554598.1"/>
    </source>
</evidence>
<evidence type="ECO:0008006" key="5">
    <source>
        <dbReference type="Google" id="ProtNLM"/>
    </source>
</evidence>
<evidence type="ECO:0000256" key="1">
    <source>
        <dbReference type="SAM" id="MobiDB-lite"/>
    </source>
</evidence>
<sequence length="473" mass="52356">MQYNMPNVPNQPETDKSPTVPTTSVSTQTSPTSKGSAEVQTRLVFNLSSPVTSESEVLGAFKFLLNDTLKNITDPITVLNITYEEISNTSYAVNITFSISDISIPTNPELWSDTFTKVEGIINNTINELLNKTAEGPLAPTTSNFTISEDKVNGYMQYNIQSIPNQPGTDKSPTVPTISAPMQTSPTRISEDKVNGYMQYNIQSVPNQPGTDASSKVPVTSSLMPTSPGSLLTTIGTALIYIKLIFQNLNNVPTEYTVVTAANEKLESKFRRERDTATQKLEQPVSIHDIVYNKMADNSFSLDLAFKIANVNFSAQCDTELNNNTYKLIQNEINSLMNTILTNPQTPPFNFTQANFTCNGTAAVIVADVIYVYKEADIQSPSLFLFEILKESGLLYYTLPPLVTIQPQTSGNSTYTGAAWILGFVIPCGIVIILLPCWILLCCLLCGCCARIRRRWRRRQSYNVQYQTHSSLF</sequence>
<feature type="region of interest" description="Disordered" evidence="1">
    <location>
        <begin position="1"/>
        <end position="38"/>
    </location>
</feature>
<organism evidence="3 4">
    <name type="scientific">Hemibagrus guttatus</name>
    <dbReference type="NCBI Taxonomy" id="175788"/>
    <lineage>
        <taxon>Eukaryota</taxon>
        <taxon>Metazoa</taxon>
        <taxon>Chordata</taxon>
        <taxon>Craniata</taxon>
        <taxon>Vertebrata</taxon>
        <taxon>Euteleostomi</taxon>
        <taxon>Actinopterygii</taxon>
        <taxon>Neopterygii</taxon>
        <taxon>Teleostei</taxon>
        <taxon>Ostariophysi</taxon>
        <taxon>Siluriformes</taxon>
        <taxon>Bagridae</taxon>
        <taxon>Hemibagrus</taxon>
    </lineage>
</organism>
<protein>
    <recommendedName>
        <fullName evidence="5">SEA domain-containing protein</fullName>
    </recommendedName>
</protein>
<dbReference type="AlphaFoldDB" id="A0AAE0VFH7"/>
<reference evidence="3" key="1">
    <citation type="submission" date="2023-06" db="EMBL/GenBank/DDBJ databases">
        <title>Male Hemibagrus guttatus genome.</title>
        <authorList>
            <person name="Bian C."/>
        </authorList>
    </citation>
    <scope>NUCLEOTIDE SEQUENCE</scope>
    <source>
        <strain evidence="3">Male_cb2023</strain>
        <tissue evidence="3">Muscle</tissue>
    </source>
</reference>
<keyword evidence="4" id="KW-1185">Reference proteome</keyword>
<feature type="compositionally biased region" description="Polar residues" evidence="1">
    <location>
        <begin position="1"/>
        <end position="12"/>
    </location>
</feature>
<gene>
    <name evidence="3" type="ORF">QTP70_027887</name>
</gene>
<keyword evidence="2" id="KW-0472">Membrane</keyword>